<organism evidence="11 12">
    <name type="scientific">Oceanobacillus halophilus</name>
    <dbReference type="NCBI Taxonomy" id="930130"/>
    <lineage>
        <taxon>Bacteria</taxon>
        <taxon>Bacillati</taxon>
        <taxon>Bacillota</taxon>
        <taxon>Bacilli</taxon>
        <taxon>Bacillales</taxon>
        <taxon>Bacillaceae</taxon>
        <taxon>Oceanobacillus</taxon>
    </lineage>
</organism>
<comment type="cofactor">
    <cofactor evidence="7">
        <name>Mg(2+)</name>
        <dbReference type="ChEBI" id="CHEBI:18420"/>
    </cofactor>
    <cofactor evidence="7">
        <name>Mn(2+)</name>
        <dbReference type="ChEBI" id="CHEBI:29035"/>
    </cofactor>
</comment>
<dbReference type="EMBL" id="RBZP01000023">
    <property type="protein sequence ID" value="RKQ29571.1"/>
    <property type="molecule type" value="Genomic_DNA"/>
</dbReference>
<comment type="similarity">
    <text evidence="7">Belongs to the TPP enzyme family. MenD subfamily.</text>
</comment>
<dbReference type="OrthoDB" id="9791859at2"/>
<dbReference type="InterPro" id="IPR011766">
    <property type="entry name" value="TPP_enzyme_TPP-bd"/>
</dbReference>
<evidence type="ECO:0000259" key="9">
    <source>
        <dbReference type="Pfam" id="PF02776"/>
    </source>
</evidence>
<dbReference type="InterPro" id="IPR012001">
    <property type="entry name" value="Thiamin_PyroP_enz_TPP-bd_dom"/>
</dbReference>
<dbReference type="RefSeq" id="WP_121205865.1">
    <property type="nucleotide sequence ID" value="NZ_RBZP01000023.1"/>
</dbReference>
<evidence type="ECO:0000256" key="1">
    <source>
        <dbReference type="ARBA" id="ARBA00022428"/>
    </source>
</evidence>
<dbReference type="Pfam" id="PF02775">
    <property type="entry name" value="TPP_enzyme_C"/>
    <property type="match status" value="1"/>
</dbReference>
<dbReference type="EC" id="2.2.1.9" evidence="7"/>
<dbReference type="GO" id="GO:0070204">
    <property type="term" value="F:2-succinyl-5-enolpyruvyl-6-hydroxy-3-cyclohexene-1-carboxylic-acid synthase activity"/>
    <property type="evidence" value="ECO:0007669"/>
    <property type="project" value="UniProtKB-UniRule"/>
</dbReference>
<keyword evidence="1 7" id="KW-0474">Menaquinone biosynthesis</keyword>
<dbReference type="CDD" id="cd07037">
    <property type="entry name" value="TPP_PYR_MenD"/>
    <property type="match status" value="1"/>
</dbReference>
<dbReference type="PANTHER" id="PTHR42916:SF1">
    <property type="entry name" value="PROTEIN PHYLLO, CHLOROPLASTIC"/>
    <property type="match status" value="1"/>
</dbReference>
<dbReference type="UniPathway" id="UPA00079"/>
<dbReference type="GO" id="GO:0000287">
    <property type="term" value="F:magnesium ion binding"/>
    <property type="evidence" value="ECO:0007669"/>
    <property type="project" value="UniProtKB-UniRule"/>
</dbReference>
<dbReference type="PANTHER" id="PTHR42916">
    <property type="entry name" value="2-SUCCINYL-5-ENOLPYRUVYL-6-HYDROXY-3-CYCLOHEXENE-1-CARBOXYLATE SYNTHASE"/>
    <property type="match status" value="1"/>
</dbReference>
<proteinExistence type="inferred from homology"/>
<comment type="function">
    <text evidence="7">Catalyzes the thiamine diphosphate-dependent decarboxylation of 2-oxoglutarate and the subsequent addition of the resulting succinic semialdehyde-thiamine pyrophosphate anion to isochorismate to yield 2-succinyl-5-enolpyruvyl-6-hydroxy-3-cyclohexene-1-carboxylate (SEPHCHC).</text>
</comment>
<dbReference type="GO" id="GO:0009234">
    <property type="term" value="P:menaquinone biosynthetic process"/>
    <property type="evidence" value="ECO:0007669"/>
    <property type="project" value="UniProtKB-UniRule"/>
</dbReference>
<evidence type="ECO:0000256" key="4">
    <source>
        <dbReference type="ARBA" id="ARBA00022842"/>
    </source>
</evidence>
<evidence type="ECO:0000256" key="7">
    <source>
        <dbReference type="HAMAP-Rule" id="MF_01659"/>
    </source>
</evidence>
<dbReference type="HAMAP" id="MF_01659">
    <property type="entry name" value="MenD"/>
    <property type="match status" value="1"/>
</dbReference>
<protein>
    <recommendedName>
        <fullName evidence="7">2-succinyl-5-enolpyruvyl-6-hydroxy-3-cyclohexene-1-carboxylate synthase</fullName>
        <shortName evidence="7">SEPHCHC synthase</shortName>
        <ecNumber evidence="7">2.2.1.9</ecNumber>
    </recommendedName>
    <alternativeName>
        <fullName evidence="7">Menaquinone biosynthesis protein MenD</fullName>
    </alternativeName>
</protein>
<dbReference type="SUPFAM" id="SSF52467">
    <property type="entry name" value="DHS-like NAD/FAD-binding domain"/>
    <property type="match status" value="1"/>
</dbReference>
<dbReference type="InterPro" id="IPR029035">
    <property type="entry name" value="DHS-like_NAD/FAD-binding_dom"/>
</dbReference>
<comment type="cofactor">
    <cofactor evidence="7">
        <name>thiamine diphosphate</name>
        <dbReference type="ChEBI" id="CHEBI:58937"/>
    </cofactor>
    <text evidence="7">Binds 1 thiamine pyrophosphate per subunit.</text>
</comment>
<dbReference type="Gene3D" id="3.40.50.970">
    <property type="match status" value="2"/>
</dbReference>
<keyword evidence="6 7" id="KW-0464">Manganese</keyword>
<dbReference type="CDD" id="cd02009">
    <property type="entry name" value="TPP_SHCHC_synthase"/>
    <property type="match status" value="1"/>
</dbReference>
<evidence type="ECO:0000256" key="6">
    <source>
        <dbReference type="ARBA" id="ARBA00023211"/>
    </source>
</evidence>
<keyword evidence="2 7" id="KW-0808">Transferase</keyword>
<sequence>MEHTECLTRYTANFVDELIKNGVTDVVISPGSRSTPLALTFTEHPAIKEWIIIDERSAAFFALGMAKQSENAVALVCTSGTATANYFPAIIEAHYSRVPLIVLTADRPHELRHIGAPQAIEQIKMYGDYVKWFQEMAVPEATPEMLHYVRNNAARSVYMAKEGNAGPVHLNFPYREPLTPDFSLGNIWEPLGIETEEKINGFTHDGLKQLTAYQLQLLVKKIESKQKGLIVCGPQMDEHFAEAVTELANEWGLPILADPLSQVRAGSHRLDNIIEGYDAILRNKQIRDQLKPDFIIRFGAMPVSKPYLFYMKENKDVLQFVVENYSGYRDPSGNVTEFIFADSVCLCEDLLSVADFENTFDATWLKTWKDMNNVAKKHLLTGQEEEITEGEAVRSLFEVTPEDSYVYAANSMPIRDVDTFFMTTDKKVTLLANRGANGIDGLLSSGIGAATSGKQVTIVAGDLSFYHDMNGLLAAKQHNLDVTILLVNNNGGGIFSFLPQSNDKKHFEALFGTPIDIDFRYAAFMYGGKYGNANTEDELKKLLETSYKQEGLHVIEIKTDRTENVEWHRKKWEAIEKEILERWGE</sequence>
<dbReference type="GO" id="GO:0030145">
    <property type="term" value="F:manganese ion binding"/>
    <property type="evidence" value="ECO:0007669"/>
    <property type="project" value="UniProtKB-UniRule"/>
</dbReference>
<dbReference type="InterPro" id="IPR032264">
    <property type="entry name" value="MenD_middle"/>
</dbReference>
<evidence type="ECO:0000259" key="8">
    <source>
        <dbReference type="Pfam" id="PF02775"/>
    </source>
</evidence>
<keyword evidence="3 7" id="KW-0479">Metal-binding</keyword>
<dbReference type="GO" id="GO:0030976">
    <property type="term" value="F:thiamine pyrophosphate binding"/>
    <property type="evidence" value="ECO:0007669"/>
    <property type="project" value="UniProtKB-UniRule"/>
</dbReference>
<dbReference type="InterPro" id="IPR004433">
    <property type="entry name" value="MenaQ_synth_MenD"/>
</dbReference>
<feature type="domain" description="Thiamine pyrophosphate enzyme TPP-binding" evidence="8">
    <location>
        <begin position="443"/>
        <end position="557"/>
    </location>
</feature>
<dbReference type="AlphaFoldDB" id="A0A494ZU05"/>
<dbReference type="Pfam" id="PF16582">
    <property type="entry name" value="TPP_enzyme_M_2"/>
    <property type="match status" value="1"/>
</dbReference>
<dbReference type="Proteomes" id="UP000269301">
    <property type="component" value="Unassembled WGS sequence"/>
</dbReference>
<comment type="pathway">
    <text evidence="7">Quinol/quinone metabolism; 1,4-dihydroxy-2-naphthoate biosynthesis; 1,4-dihydroxy-2-naphthoate from chorismate: step 2/7.</text>
</comment>
<reference evidence="11 12" key="1">
    <citation type="journal article" date="2016" name="Int. J. Syst. Evol. Microbiol.">
        <title>Oceanobacillus halophilus sp. nov., a novel moderately halophilic bacterium from a hypersaline lake.</title>
        <authorList>
            <person name="Amoozegar M.A."/>
            <person name="Bagheri M."/>
            <person name="Makhdoumi A."/>
            <person name="Nikou M.M."/>
            <person name="Fazeli S.A.S."/>
            <person name="Schumann P."/>
            <person name="Sproer C."/>
            <person name="Sanchez-Porro C."/>
            <person name="Ventosa A."/>
        </authorList>
    </citation>
    <scope>NUCLEOTIDE SEQUENCE [LARGE SCALE GENOMIC DNA]</scope>
    <source>
        <strain evidence="11 12">DSM 23996</strain>
    </source>
</reference>
<name>A0A494ZU05_9BACI</name>
<dbReference type="UniPathway" id="UPA01057">
    <property type="reaction ID" value="UER00164"/>
</dbReference>
<feature type="domain" description="Thiamine pyrophosphate enzyme N-terminal TPP-binding" evidence="9">
    <location>
        <begin position="13"/>
        <end position="124"/>
    </location>
</feature>
<keyword evidence="12" id="KW-1185">Reference proteome</keyword>
<gene>
    <name evidence="7 11" type="primary">menD</name>
    <name evidence="11" type="ORF">D8M06_17415</name>
</gene>
<comment type="catalytic activity">
    <reaction evidence="7">
        <text>isochorismate + 2-oxoglutarate + H(+) = 5-enolpyruvoyl-6-hydroxy-2-succinyl-cyclohex-3-ene-1-carboxylate + CO2</text>
        <dbReference type="Rhea" id="RHEA:25593"/>
        <dbReference type="ChEBI" id="CHEBI:15378"/>
        <dbReference type="ChEBI" id="CHEBI:16526"/>
        <dbReference type="ChEBI" id="CHEBI:16810"/>
        <dbReference type="ChEBI" id="CHEBI:29780"/>
        <dbReference type="ChEBI" id="CHEBI:58818"/>
        <dbReference type="EC" id="2.2.1.9"/>
    </reaction>
</comment>
<keyword evidence="4 7" id="KW-0460">Magnesium</keyword>
<evidence type="ECO:0000256" key="3">
    <source>
        <dbReference type="ARBA" id="ARBA00022723"/>
    </source>
</evidence>
<evidence type="ECO:0000256" key="2">
    <source>
        <dbReference type="ARBA" id="ARBA00022679"/>
    </source>
</evidence>
<dbReference type="Gene3D" id="3.40.50.1220">
    <property type="entry name" value="TPP-binding domain"/>
    <property type="match status" value="1"/>
</dbReference>
<comment type="subunit">
    <text evidence="7">Homodimer.</text>
</comment>
<evidence type="ECO:0000259" key="10">
    <source>
        <dbReference type="Pfam" id="PF16582"/>
    </source>
</evidence>
<comment type="caution">
    <text evidence="11">The sequence shown here is derived from an EMBL/GenBank/DDBJ whole genome shotgun (WGS) entry which is preliminary data.</text>
</comment>
<keyword evidence="5 7" id="KW-0786">Thiamine pyrophosphate</keyword>
<evidence type="ECO:0000313" key="11">
    <source>
        <dbReference type="EMBL" id="RKQ29571.1"/>
    </source>
</evidence>
<evidence type="ECO:0000313" key="12">
    <source>
        <dbReference type="Proteomes" id="UP000269301"/>
    </source>
</evidence>
<dbReference type="NCBIfam" id="TIGR00173">
    <property type="entry name" value="menD"/>
    <property type="match status" value="1"/>
</dbReference>
<accession>A0A494ZU05</accession>
<evidence type="ECO:0000256" key="5">
    <source>
        <dbReference type="ARBA" id="ARBA00023052"/>
    </source>
</evidence>
<dbReference type="InterPro" id="IPR029061">
    <property type="entry name" value="THDP-binding"/>
</dbReference>
<dbReference type="PIRSF" id="PIRSF004983">
    <property type="entry name" value="MenD"/>
    <property type="match status" value="1"/>
</dbReference>
<dbReference type="Pfam" id="PF02776">
    <property type="entry name" value="TPP_enzyme_N"/>
    <property type="match status" value="1"/>
</dbReference>
<dbReference type="SUPFAM" id="SSF52518">
    <property type="entry name" value="Thiamin diphosphate-binding fold (THDP-binding)"/>
    <property type="match status" value="2"/>
</dbReference>
<feature type="domain" description="Menaquinone biosynthesis protein MenD middle" evidence="10">
    <location>
        <begin position="225"/>
        <end position="404"/>
    </location>
</feature>
<comment type="pathway">
    <text evidence="7">Quinol/quinone metabolism; menaquinone biosynthesis.</text>
</comment>